<dbReference type="InterPro" id="IPR054593">
    <property type="entry name" value="Beta-mannosidase-like_N2"/>
</dbReference>
<evidence type="ECO:0000256" key="1">
    <source>
        <dbReference type="ARBA" id="ARBA00007401"/>
    </source>
</evidence>
<gene>
    <name evidence="9" type="ORF">RZN69_10835</name>
</gene>
<protein>
    <submittedName>
        <fullName evidence="9">DUF4982 domain-containing protein</fullName>
    </submittedName>
</protein>
<keyword evidence="10" id="KW-1185">Reference proteome</keyword>
<feature type="domain" description="DUF4982" evidence="6">
    <location>
        <begin position="608"/>
        <end position="670"/>
    </location>
</feature>
<evidence type="ECO:0000313" key="10">
    <source>
        <dbReference type="Proteomes" id="UP001304300"/>
    </source>
</evidence>
<feature type="domain" description="Beta-mannosidase-like galactose-binding" evidence="8">
    <location>
        <begin position="86"/>
        <end position="154"/>
    </location>
</feature>
<sequence>MPDSISKTFTLKNNWKFQRGPQENAHKANYGDQSWEQITVPHDWAITGPFDKENDKQLVRIIQNGEECATEKSGRTGALPHIGEGWYRTKFTIPDHSEGKRVFILFEGAMSEPKVYLNGIKVGEWSYGYNYFYFDVTDHISPTESNTLAVHLTNLERSSRWYPGAGLHRKVQVIVKEADHIEQWGVHITTPSVTNELAKVNIKTKYVGKDLQLITKLLDRDGKTIATEKTQTPTDNQFEQDILVKNPKLWSPETPYLYKAVSQLYAGDTLKDEVTTTFGIRTIEFEAGRGFKLNGKVRKFKGVCVHHDLGPIGTAVNKSALRRQLRIMRDMGCDAIRAACKMPPIEQLELCDEMGIMFLAECFDEWVTPKVDNGYSRFFNTDAQKDLVTFIHATRNHPCIVMWGSGNEVPDQLEPGGVECAKWLQDIFHQEDPTRPVTIAMDMVKAVMENGFGAIADIPGLNYRVHLYEEAFECFPQGLLLGSETASTVSSRGVYKFPVVPGKMKTHQDLQCSSYDLECCSWSNVPDDDFVMQDDKDWVIGEFVWTGFDYLGEPSPYDEMWPSRSSYFGICDLAGLPKDRYHLYRSRWNTEDATLHILPHWNWEGREGETTPVYVYTSYNSAELFINGKSMGVQKKHKATPQNRYRLMWNEVTYEPGSIKVVAFDDAGNPAATKEVHTAGEPHKIILEADRNEINADGEDLAFITVSVVDKNGIACPTATNQLNFEVTGKGTYRAACNGDPTSLEIFHKPKMKLFSGKLVILVQSTKECGEIKLSVYSEDLQGEQLVLFSTNRVLT</sequence>
<feature type="domain" description="Glycoside hydrolase family 2 immunoglobulin-like beta-sandwich" evidence="4">
    <location>
        <begin position="186"/>
        <end position="281"/>
    </location>
</feature>
<evidence type="ECO:0000259" key="5">
    <source>
        <dbReference type="Pfam" id="PF02836"/>
    </source>
</evidence>
<dbReference type="GO" id="GO:0004553">
    <property type="term" value="F:hydrolase activity, hydrolyzing O-glycosyl compounds"/>
    <property type="evidence" value="ECO:0007669"/>
    <property type="project" value="InterPro"/>
</dbReference>
<name>A0AAQ3QTD1_9BACT</name>
<dbReference type="InterPro" id="IPR008979">
    <property type="entry name" value="Galactose-bd-like_sf"/>
</dbReference>
<reference evidence="9 10" key="1">
    <citation type="submission" date="2023-10" db="EMBL/GenBank/DDBJ databases">
        <title>Rubellicoccus peritrichatus gen. nov., sp. nov., isolated from an algae of coral reef tank.</title>
        <authorList>
            <person name="Luo J."/>
        </authorList>
    </citation>
    <scope>NUCLEOTIDE SEQUENCE [LARGE SCALE GENOMIC DNA]</scope>
    <source>
        <strain evidence="9 10">CR14</strain>
    </source>
</reference>
<keyword evidence="3" id="KW-0326">Glycosidase</keyword>
<evidence type="ECO:0000259" key="8">
    <source>
        <dbReference type="Pfam" id="PF22666"/>
    </source>
</evidence>
<evidence type="ECO:0000259" key="7">
    <source>
        <dbReference type="Pfam" id="PF18565"/>
    </source>
</evidence>
<dbReference type="Pfam" id="PF22666">
    <property type="entry name" value="Glyco_hydro_2_N2"/>
    <property type="match status" value="1"/>
</dbReference>
<feature type="domain" description="Glycoside hydrolase family 2 catalytic" evidence="5">
    <location>
        <begin position="291"/>
        <end position="445"/>
    </location>
</feature>
<dbReference type="Pfam" id="PF02836">
    <property type="entry name" value="Glyco_hydro_2_C"/>
    <property type="match status" value="1"/>
</dbReference>
<evidence type="ECO:0000259" key="6">
    <source>
        <dbReference type="Pfam" id="PF16355"/>
    </source>
</evidence>
<dbReference type="Gene3D" id="3.20.20.80">
    <property type="entry name" value="Glycosidases"/>
    <property type="match status" value="1"/>
</dbReference>
<dbReference type="InterPro" id="IPR032311">
    <property type="entry name" value="DUF4982"/>
</dbReference>
<dbReference type="InterPro" id="IPR051913">
    <property type="entry name" value="GH2_Domain-Containing"/>
</dbReference>
<proteinExistence type="inferred from homology"/>
<evidence type="ECO:0000313" key="9">
    <source>
        <dbReference type="EMBL" id="WOO43583.1"/>
    </source>
</evidence>
<dbReference type="SUPFAM" id="SSF49785">
    <property type="entry name" value="Galactose-binding domain-like"/>
    <property type="match status" value="1"/>
</dbReference>
<comment type="similarity">
    <text evidence="1">Belongs to the glycosyl hydrolase 2 family.</text>
</comment>
<dbReference type="InterPro" id="IPR006102">
    <property type="entry name" value="Ig-like_GH2"/>
</dbReference>
<dbReference type="GO" id="GO:0005975">
    <property type="term" value="P:carbohydrate metabolic process"/>
    <property type="evidence" value="ECO:0007669"/>
    <property type="project" value="InterPro"/>
</dbReference>
<dbReference type="SUPFAM" id="SSF49303">
    <property type="entry name" value="beta-Galactosidase/glucuronidase domain"/>
    <property type="match status" value="1"/>
</dbReference>
<keyword evidence="2" id="KW-0378">Hydrolase</keyword>
<dbReference type="Pfam" id="PF16355">
    <property type="entry name" value="DUF4982"/>
    <property type="match status" value="1"/>
</dbReference>
<evidence type="ECO:0000256" key="3">
    <source>
        <dbReference type="ARBA" id="ARBA00023295"/>
    </source>
</evidence>
<dbReference type="PANTHER" id="PTHR42732">
    <property type="entry name" value="BETA-GALACTOSIDASE"/>
    <property type="match status" value="1"/>
</dbReference>
<dbReference type="AlphaFoldDB" id="A0AAQ3QTD1"/>
<dbReference type="InterPro" id="IPR017853">
    <property type="entry name" value="GH"/>
</dbReference>
<dbReference type="Gene3D" id="2.60.120.260">
    <property type="entry name" value="Galactose-binding domain-like"/>
    <property type="match status" value="1"/>
</dbReference>
<dbReference type="EMBL" id="CP136920">
    <property type="protein sequence ID" value="WOO43583.1"/>
    <property type="molecule type" value="Genomic_DNA"/>
</dbReference>
<dbReference type="InterPro" id="IPR036156">
    <property type="entry name" value="Beta-gal/glucu_dom_sf"/>
</dbReference>
<dbReference type="PANTHER" id="PTHR42732:SF1">
    <property type="entry name" value="BETA-MANNOSIDASE"/>
    <property type="match status" value="1"/>
</dbReference>
<dbReference type="Proteomes" id="UP001304300">
    <property type="component" value="Chromosome"/>
</dbReference>
<organism evidence="9 10">
    <name type="scientific">Rubellicoccus peritrichatus</name>
    <dbReference type="NCBI Taxonomy" id="3080537"/>
    <lineage>
        <taxon>Bacteria</taxon>
        <taxon>Pseudomonadati</taxon>
        <taxon>Verrucomicrobiota</taxon>
        <taxon>Opitutia</taxon>
        <taxon>Puniceicoccales</taxon>
        <taxon>Cerasicoccaceae</taxon>
        <taxon>Rubellicoccus</taxon>
    </lineage>
</organism>
<dbReference type="KEGG" id="puo:RZN69_10835"/>
<dbReference type="RefSeq" id="WP_317836145.1">
    <property type="nucleotide sequence ID" value="NZ_CP136920.1"/>
</dbReference>
<evidence type="ECO:0000259" key="4">
    <source>
        <dbReference type="Pfam" id="PF00703"/>
    </source>
</evidence>
<dbReference type="Gene3D" id="2.60.40.10">
    <property type="entry name" value="Immunoglobulins"/>
    <property type="match status" value="3"/>
</dbReference>
<accession>A0AAQ3QTD1</accession>
<evidence type="ECO:0000256" key="2">
    <source>
        <dbReference type="ARBA" id="ARBA00022801"/>
    </source>
</evidence>
<dbReference type="Pfam" id="PF00703">
    <property type="entry name" value="Glyco_hydro_2"/>
    <property type="match status" value="1"/>
</dbReference>
<dbReference type="Pfam" id="PF18565">
    <property type="entry name" value="Glyco_hydro2_C5"/>
    <property type="match status" value="1"/>
</dbReference>
<dbReference type="SUPFAM" id="SSF51445">
    <property type="entry name" value="(Trans)glycosidases"/>
    <property type="match status" value="1"/>
</dbReference>
<feature type="domain" description="Glycoside hydrolase family 2" evidence="7">
    <location>
        <begin position="686"/>
        <end position="786"/>
    </location>
</feature>
<dbReference type="InterPro" id="IPR006103">
    <property type="entry name" value="Glyco_hydro_2_cat"/>
</dbReference>
<dbReference type="InterPro" id="IPR040605">
    <property type="entry name" value="Glyco_hydro2_dom5"/>
</dbReference>
<dbReference type="InterPro" id="IPR013783">
    <property type="entry name" value="Ig-like_fold"/>
</dbReference>